<dbReference type="InterPro" id="IPR031680">
    <property type="entry name" value="Hepar_II_III_N"/>
</dbReference>
<dbReference type="RefSeq" id="WP_322382372.1">
    <property type="nucleotide sequence ID" value="NZ_WNVM01000518.1"/>
</dbReference>
<sequence>YILSNWGVLQTTSIVISYFCLDNFISNDLFDWALDELYKQIDIQVFDDGSHWEQSVMYHVEVLNCCIKVIYMSEVFKFDLKEECKNKVHSMAKYLMYCGGPNSHQEAQGDSDRTDIRDVLVKAATIFNDGELKKNAFEKMDLSSIF</sequence>
<protein>
    <submittedName>
        <fullName evidence="2">Heparinase</fullName>
    </submittedName>
</protein>
<gene>
    <name evidence="2" type="ORF">GNF77_16985</name>
</gene>
<dbReference type="EMBL" id="WNVM01000518">
    <property type="protein sequence ID" value="MDZ5010559.1"/>
    <property type="molecule type" value="Genomic_DNA"/>
</dbReference>
<dbReference type="PANTHER" id="PTHR39210">
    <property type="entry name" value="HEPARIN-SULFATE LYASE"/>
    <property type="match status" value="1"/>
</dbReference>
<dbReference type="PANTHER" id="PTHR39210:SF1">
    <property type="entry name" value="HEPARIN-SULFATE LYASE"/>
    <property type="match status" value="1"/>
</dbReference>
<dbReference type="Pfam" id="PF16889">
    <property type="entry name" value="Hepar_II_III_N"/>
    <property type="match status" value="1"/>
</dbReference>
<dbReference type="Proteomes" id="UP001292368">
    <property type="component" value="Unassembled WGS sequence"/>
</dbReference>
<organism evidence="2 3">
    <name type="scientific">Clostridium perfringens</name>
    <dbReference type="NCBI Taxonomy" id="1502"/>
    <lineage>
        <taxon>Bacteria</taxon>
        <taxon>Bacillati</taxon>
        <taxon>Bacillota</taxon>
        <taxon>Clostridia</taxon>
        <taxon>Eubacteriales</taxon>
        <taxon>Clostridiaceae</taxon>
        <taxon>Clostridium</taxon>
    </lineage>
</organism>
<dbReference type="InterPro" id="IPR008929">
    <property type="entry name" value="Chondroitin_lyas"/>
</dbReference>
<dbReference type="SUPFAM" id="SSF48230">
    <property type="entry name" value="Chondroitin AC/alginate lyase"/>
    <property type="match status" value="1"/>
</dbReference>
<feature type="domain" description="Heparin-sulfate lyase N-terminal" evidence="1">
    <location>
        <begin position="7"/>
        <end position="129"/>
    </location>
</feature>
<feature type="non-terminal residue" evidence="2">
    <location>
        <position position="146"/>
    </location>
</feature>
<accession>A0AAW9IPF1</accession>
<evidence type="ECO:0000259" key="1">
    <source>
        <dbReference type="Pfam" id="PF16889"/>
    </source>
</evidence>
<feature type="non-terminal residue" evidence="2">
    <location>
        <position position="1"/>
    </location>
</feature>
<comment type="caution">
    <text evidence="2">The sequence shown here is derived from an EMBL/GenBank/DDBJ whole genome shotgun (WGS) entry which is preliminary data.</text>
</comment>
<evidence type="ECO:0000313" key="2">
    <source>
        <dbReference type="EMBL" id="MDZ5010559.1"/>
    </source>
</evidence>
<dbReference type="AlphaFoldDB" id="A0AAW9IPF1"/>
<evidence type="ECO:0000313" key="3">
    <source>
        <dbReference type="Proteomes" id="UP001292368"/>
    </source>
</evidence>
<reference evidence="2" key="1">
    <citation type="submission" date="2019-11" db="EMBL/GenBank/DDBJ databases">
        <title>Characterization of Clostridium perfringens isolates from swine manure treated agricultural soils.</title>
        <authorList>
            <person name="Wushke S.T."/>
        </authorList>
    </citation>
    <scope>NUCLEOTIDE SEQUENCE</scope>
    <source>
        <strain evidence="2">V2</strain>
    </source>
</reference>
<name>A0AAW9IPF1_CLOPF</name>
<proteinExistence type="predicted"/>
<dbReference type="Gene3D" id="1.50.10.100">
    <property type="entry name" value="Chondroitin AC/alginate lyase"/>
    <property type="match status" value="1"/>
</dbReference>